<proteinExistence type="predicted"/>
<reference evidence="1" key="1">
    <citation type="submission" date="2021-11" db="EMBL/GenBank/DDBJ databases">
        <title>BS-T2-15 a new species belonging to the Comamonadaceae family isolated from the soil of a French oak forest.</title>
        <authorList>
            <person name="Mieszkin S."/>
            <person name="Alain K."/>
        </authorList>
    </citation>
    <scope>NUCLEOTIDE SEQUENCE</scope>
    <source>
        <strain evidence="1">BS-T2-15</strain>
    </source>
</reference>
<dbReference type="Proteomes" id="UP001139353">
    <property type="component" value="Unassembled WGS sequence"/>
</dbReference>
<protein>
    <submittedName>
        <fullName evidence="1">Uncharacterized protein</fullName>
    </submittedName>
</protein>
<dbReference type="EMBL" id="JAJLJH010000001">
    <property type="protein sequence ID" value="MCK9684508.1"/>
    <property type="molecule type" value="Genomic_DNA"/>
</dbReference>
<accession>A0A9X1YGX7</accession>
<evidence type="ECO:0000313" key="1">
    <source>
        <dbReference type="EMBL" id="MCK9684508.1"/>
    </source>
</evidence>
<dbReference type="AlphaFoldDB" id="A0A9X1YGX7"/>
<name>A0A9X1YGX7_9BURK</name>
<gene>
    <name evidence="1" type="ORF">LPC04_02170</name>
</gene>
<organism evidence="1 2">
    <name type="scientific">Scleromatobacter humisilvae</name>
    <dbReference type="NCBI Taxonomy" id="2897159"/>
    <lineage>
        <taxon>Bacteria</taxon>
        <taxon>Pseudomonadati</taxon>
        <taxon>Pseudomonadota</taxon>
        <taxon>Betaproteobacteria</taxon>
        <taxon>Burkholderiales</taxon>
        <taxon>Sphaerotilaceae</taxon>
        <taxon>Scleromatobacter</taxon>
    </lineage>
</organism>
<sequence length="184" mass="19969">MPVFEIKPVFIDGTDAAAEWVDNEHSAWNEPLLRTTAPLAERWEAPALELYRSEKIATAVLFHPTAHVVSQGVRDELSQFPELEFLPVEVAGYGQFYAMHVLTSCELPAGSVADTGPGTDIALIRAFPKSFDAPMPFFRIRHPGTLTAGGMAVCVPDVYASEAAATAVMRVAGKFLRAVRVPTV</sequence>
<comment type="caution">
    <text evidence="1">The sequence shown here is derived from an EMBL/GenBank/DDBJ whole genome shotgun (WGS) entry which is preliminary data.</text>
</comment>
<dbReference type="RefSeq" id="WP_275680536.1">
    <property type="nucleotide sequence ID" value="NZ_JAJLJH010000001.1"/>
</dbReference>
<keyword evidence="2" id="KW-1185">Reference proteome</keyword>
<evidence type="ECO:0000313" key="2">
    <source>
        <dbReference type="Proteomes" id="UP001139353"/>
    </source>
</evidence>